<comment type="caution">
    <text evidence="13">The sequence shown here is derived from an EMBL/GenBank/DDBJ whole genome shotgun (WGS) entry which is preliminary data.</text>
</comment>
<feature type="transmembrane region" description="Helical" evidence="10">
    <location>
        <begin position="1165"/>
        <end position="1184"/>
    </location>
</feature>
<feature type="compositionally biased region" description="Polar residues" evidence="9">
    <location>
        <begin position="1498"/>
        <end position="1511"/>
    </location>
</feature>
<feature type="transmembrane region" description="Helical" evidence="10">
    <location>
        <begin position="415"/>
        <end position="432"/>
    </location>
</feature>
<dbReference type="PANTHER" id="PTHR24223">
    <property type="entry name" value="ATP-BINDING CASSETTE SUB-FAMILY C"/>
    <property type="match status" value="1"/>
</dbReference>
<evidence type="ECO:0000256" key="5">
    <source>
        <dbReference type="ARBA" id="ARBA00022741"/>
    </source>
</evidence>
<keyword evidence="3 10" id="KW-0812">Transmembrane</keyword>
<dbReference type="PANTHER" id="PTHR24223:SF353">
    <property type="entry name" value="ABC TRANSPORTER ATP-BINDING PROTEIN_PERMEASE VMR1-RELATED"/>
    <property type="match status" value="1"/>
</dbReference>
<feature type="domain" description="ABC transporter" evidence="11">
    <location>
        <begin position="1341"/>
        <end position="1647"/>
    </location>
</feature>
<dbReference type="CDD" id="cd18604">
    <property type="entry name" value="ABC_6TM_VMR1_D2_like"/>
    <property type="match status" value="1"/>
</dbReference>
<keyword evidence="2" id="KW-0813">Transport</keyword>
<feature type="domain" description="ABC transporter" evidence="11">
    <location>
        <begin position="667"/>
        <end position="904"/>
    </location>
</feature>
<feature type="domain" description="ABC transmembrane type-1" evidence="12">
    <location>
        <begin position="967"/>
        <end position="1304"/>
    </location>
</feature>
<dbReference type="CDD" id="cd18596">
    <property type="entry name" value="ABC_6TM_VMR1_D1_like"/>
    <property type="match status" value="1"/>
</dbReference>
<name>A0AAD5TLI5_9FUNG</name>
<feature type="transmembrane region" description="Helical" evidence="10">
    <location>
        <begin position="293"/>
        <end position="313"/>
    </location>
</feature>
<keyword evidence="5" id="KW-0547">Nucleotide-binding</keyword>
<dbReference type="SMART" id="SM00382">
    <property type="entry name" value="AAA"/>
    <property type="match status" value="2"/>
</dbReference>
<feature type="region of interest" description="Disordered" evidence="9">
    <location>
        <begin position="914"/>
        <end position="939"/>
    </location>
</feature>
<dbReference type="SUPFAM" id="SSF52540">
    <property type="entry name" value="P-loop containing nucleoside triphosphate hydrolases"/>
    <property type="match status" value="2"/>
</dbReference>
<feature type="transmembrane region" description="Helical" evidence="10">
    <location>
        <begin position="953"/>
        <end position="976"/>
    </location>
</feature>
<dbReference type="CDD" id="cd03244">
    <property type="entry name" value="ABCC_MRP_domain2"/>
    <property type="match status" value="1"/>
</dbReference>
<dbReference type="InterPro" id="IPR036640">
    <property type="entry name" value="ABC1_TM_sf"/>
</dbReference>
<evidence type="ECO:0008006" key="15">
    <source>
        <dbReference type="Google" id="ProtNLM"/>
    </source>
</evidence>
<dbReference type="GO" id="GO:0016020">
    <property type="term" value="C:membrane"/>
    <property type="evidence" value="ECO:0007669"/>
    <property type="project" value="UniProtKB-SubCell"/>
</dbReference>
<sequence>MHLSLHDGISLAAGALPSLFVLLAVLVHAVREYRKTLPGGIYLPVSDENTDETESHVESADNEAHWRTARSGRLVLFDVLITLLALVKLALQCVRIVRDVQESNEVSVATVVLGLQALGWALASYIAFNVARSYPAKPSRMHHFTFYFYALSAAAEFYLYHRLHVEHAHHTAVAFAQFALLVTGALFILEIFQMYRMDSYGVDAVTGPGRTYWREADSSLFSKMFFFWLDSFIRMGAQRSLDGDDLWDLQETDRSAHINANYKVICKENPKRSLFRDLVSCIKFLLAYQLSCAALYSILSLSGPFFLNLLIGWVATPDRVTTTGWLLLFGMTFAGIARAVIAGQMYYTGRRASLRIRGVVVEEVYAKALRRATSSGPSKNADGDDKADASAGKIVTMMSVDAERLASYVCYAQRLTIETPLSLILSMSALFYTVGWSAMAGVIVMVLSGPFGGLLGKFIARVEDELMTQTDKRVDTANEVLQGIRIIKYFGWEPQFIDRVMAARASELSTTRKLAFCFVAFHATTSFTALLTSFTTFVMYTTVAGKTLNPQTAFTAIALLAQVSQMMQFLPYLMMEITQVKVSYDRVASFLLGKELEKYSSEPRAETSCASSGLDSDTDTVGEIPLVGFTHATFTYFGNEEAATAAPAVEKKVDEAVIDIAEPATEAEAPAAVSAEPTNSEFTLRDIDLNFPTGGLCVVAGPTGSGKSSLLLALLGEMKRVSGTQHLPDPRRPIPNPATGLHSGVAYVAQTPWLIHATIRDNILFGCPYDAERYQKVVEACALIRDFQTLPGGDLTEIGEKGVNVSGGQKARISLARAAYSRASIIILDDVLAAVDAPTARHLLRECLVGWMADRTRIVVSHAVGLLVPCADFVVCLKDGSVVAQGPPSRIVENKDADGLYGMSLDNVLDDDKENEDGVPVADGPAAASKQGEGTKLVDEEERATGSVKLAIYWAYMKAAGGVPFVIIFVISMILVNTSTLALDWWLKKWTDQAPDTAINALGMGSTSAGSAGLWDSGINAFVVPVFRTAVSYVPSVMMVSGDIPPVEPLPPAIPPSPDHTVNYYITVYAILGIVSIFFTVAQTLFLVIRAVGASNNLHRTLFEKIMGAPLRFFEVTPLGRIVNRLSKDVKFLDQECVWAFENFVGQVFRGIYILGLITYVSPPFIGGIIPIAFVYISIARQYLKTSREMKRLESTSRSPLYSQFSETITGATTIRAFGAEERLLVQQRDKVDANHRAYFLLWAANRWLCLRTDVIGVFIALFAGIAVVVGDIGAGWAGLAITYALNLSESLLWTVRMHAEMEMSMNSVERILEYTAIEQEPAAIIEDNRPAPNWPQKAKVEVRDLTIRYSPELPAVLRNLNFTIEGGHKVGVVGRTGAGKSTLSLAFFRILPFSEGTISVDGVDISTLGVRDVRSRFTIIPQDPVLFTGTLRSNLDPFGEHSDETLWEALAAVHVLDGLTRNFSNGDGSSAAVGATGVAAAATTTTTTATTTPGEEGNSSASDAGSSTTVTPSAIGGPVVAAVDAAAPVGAIITAAVLDLPVSENGNNFSSGQRQLLCLARALLRRTKLIFLDEATASVDVALDAKIQQTMRESFKDSTVLTIAHRLRTVMDYDRILVLDKGTVEEYGTPYELAKKDGGIFQSMVAETGEVNELLEIARVAQEGRENRLMD</sequence>
<dbReference type="InterPro" id="IPR003593">
    <property type="entry name" value="AAA+_ATPase"/>
</dbReference>
<dbReference type="GO" id="GO:0005524">
    <property type="term" value="F:ATP binding"/>
    <property type="evidence" value="ECO:0007669"/>
    <property type="project" value="UniProtKB-KW"/>
</dbReference>
<evidence type="ECO:0000256" key="4">
    <source>
        <dbReference type="ARBA" id="ARBA00022737"/>
    </source>
</evidence>
<feature type="transmembrane region" description="Helical" evidence="10">
    <location>
        <begin position="325"/>
        <end position="347"/>
    </location>
</feature>
<feature type="region of interest" description="Disordered" evidence="9">
    <location>
        <begin position="1485"/>
        <end position="1511"/>
    </location>
</feature>
<dbReference type="Pfam" id="PF00005">
    <property type="entry name" value="ABC_tran"/>
    <property type="match status" value="3"/>
</dbReference>
<accession>A0AAD5TLI5</accession>
<dbReference type="GO" id="GO:0016887">
    <property type="term" value="F:ATP hydrolysis activity"/>
    <property type="evidence" value="ECO:0007669"/>
    <property type="project" value="InterPro"/>
</dbReference>
<dbReference type="EMBL" id="JADGJQ010000028">
    <property type="protein sequence ID" value="KAJ3178175.1"/>
    <property type="molecule type" value="Genomic_DNA"/>
</dbReference>
<proteinExistence type="predicted"/>
<organism evidence="13 14">
    <name type="scientific">Geranomyces variabilis</name>
    <dbReference type="NCBI Taxonomy" id="109894"/>
    <lineage>
        <taxon>Eukaryota</taxon>
        <taxon>Fungi</taxon>
        <taxon>Fungi incertae sedis</taxon>
        <taxon>Chytridiomycota</taxon>
        <taxon>Chytridiomycota incertae sedis</taxon>
        <taxon>Chytridiomycetes</taxon>
        <taxon>Spizellomycetales</taxon>
        <taxon>Powellomycetaceae</taxon>
        <taxon>Geranomyces</taxon>
    </lineage>
</organism>
<feature type="transmembrane region" description="Helical" evidence="10">
    <location>
        <begin position="1064"/>
        <end position="1089"/>
    </location>
</feature>
<feature type="transmembrane region" description="Helical" evidence="10">
    <location>
        <begin position="109"/>
        <end position="131"/>
    </location>
</feature>
<dbReference type="GO" id="GO:0140359">
    <property type="term" value="F:ABC-type transporter activity"/>
    <property type="evidence" value="ECO:0007669"/>
    <property type="project" value="InterPro"/>
</dbReference>
<keyword evidence="6" id="KW-0067">ATP-binding</keyword>
<evidence type="ECO:0000313" key="13">
    <source>
        <dbReference type="EMBL" id="KAJ3178175.1"/>
    </source>
</evidence>
<evidence type="ECO:0000256" key="10">
    <source>
        <dbReference type="SAM" id="Phobius"/>
    </source>
</evidence>
<evidence type="ECO:0000256" key="2">
    <source>
        <dbReference type="ARBA" id="ARBA00022448"/>
    </source>
</evidence>
<protein>
    <recommendedName>
        <fullName evidence="15">P-loop containing nucleoside triphosphate hydrolase protein</fullName>
    </recommendedName>
</protein>
<keyword evidence="14" id="KW-1185">Reference proteome</keyword>
<feature type="transmembrane region" description="Helical" evidence="10">
    <location>
        <begin position="514"/>
        <end position="540"/>
    </location>
</feature>
<evidence type="ECO:0000259" key="11">
    <source>
        <dbReference type="PROSITE" id="PS50893"/>
    </source>
</evidence>
<reference evidence="13" key="1">
    <citation type="submission" date="2020-05" db="EMBL/GenBank/DDBJ databases">
        <title>Phylogenomic resolution of chytrid fungi.</title>
        <authorList>
            <person name="Stajich J.E."/>
            <person name="Amses K."/>
            <person name="Simmons R."/>
            <person name="Seto K."/>
            <person name="Myers J."/>
            <person name="Bonds A."/>
            <person name="Quandt C.A."/>
            <person name="Barry K."/>
            <person name="Liu P."/>
            <person name="Grigoriev I."/>
            <person name="Longcore J.E."/>
            <person name="James T.Y."/>
        </authorList>
    </citation>
    <scope>NUCLEOTIDE SEQUENCE</scope>
    <source>
        <strain evidence="13">JEL0379</strain>
    </source>
</reference>
<dbReference type="Proteomes" id="UP001212152">
    <property type="component" value="Unassembled WGS sequence"/>
</dbReference>
<evidence type="ECO:0000313" key="14">
    <source>
        <dbReference type="Proteomes" id="UP001212152"/>
    </source>
</evidence>
<keyword evidence="4" id="KW-0677">Repeat</keyword>
<dbReference type="InterPro" id="IPR050173">
    <property type="entry name" value="ABC_transporter_C-like"/>
</dbReference>
<feature type="transmembrane region" description="Helical" evidence="10">
    <location>
        <begin position="172"/>
        <end position="192"/>
    </location>
</feature>
<keyword evidence="7 10" id="KW-1133">Transmembrane helix</keyword>
<dbReference type="Gene3D" id="1.20.1560.10">
    <property type="entry name" value="ABC transporter type 1, transmembrane domain"/>
    <property type="match status" value="2"/>
</dbReference>
<dbReference type="Gene3D" id="3.40.50.300">
    <property type="entry name" value="P-loop containing nucleotide triphosphate hydrolases"/>
    <property type="match status" value="2"/>
</dbReference>
<dbReference type="CDD" id="cd03250">
    <property type="entry name" value="ABCC_MRP_domain1"/>
    <property type="match status" value="1"/>
</dbReference>
<dbReference type="InterPro" id="IPR011527">
    <property type="entry name" value="ABC1_TM_dom"/>
</dbReference>
<dbReference type="PROSITE" id="PS50929">
    <property type="entry name" value="ABC_TM1F"/>
    <property type="match status" value="2"/>
</dbReference>
<feature type="transmembrane region" description="Helical" evidence="10">
    <location>
        <begin position="74"/>
        <end position="97"/>
    </location>
</feature>
<comment type="subcellular location">
    <subcellularLocation>
        <location evidence="1">Membrane</location>
    </subcellularLocation>
</comment>
<dbReference type="PROSITE" id="PS50893">
    <property type="entry name" value="ABC_TRANSPORTER_2"/>
    <property type="match status" value="2"/>
</dbReference>
<evidence type="ECO:0000256" key="3">
    <source>
        <dbReference type="ARBA" id="ARBA00022692"/>
    </source>
</evidence>
<dbReference type="InterPro" id="IPR017871">
    <property type="entry name" value="ABC_transporter-like_CS"/>
</dbReference>
<feature type="transmembrane region" description="Helical" evidence="10">
    <location>
        <begin position="12"/>
        <end position="30"/>
    </location>
</feature>
<feature type="domain" description="ABC transmembrane type-1" evidence="12">
    <location>
        <begin position="290"/>
        <end position="579"/>
    </location>
</feature>
<evidence type="ECO:0000256" key="1">
    <source>
        <dbReference type="ARBA" id="ARBA00004370"/>
    </source>
</evidence>
<evidence type="ECO:0000256" key="6">
    <source>
        <dbReference type="ARBA" id="ARBA00022840"/>
    </source>
</evidence>
<feature type="transmembrane region" description="Helical" evidence="10">
    <location>
        <begin position="143"/>
        <end position="160"/>
    </location>
</feature>
<gene>
    <name evidence="13" type="ORF">HDU87_003727</name>
</gene>
<dbReference type="Pfam" id="PF00664">
    <property type="entry name" value="ABC_membrane"/>
    <property type="match status" value="2"/>
</dbReference>
<dbReference type="PROSITE" id="PS00211">
    <property type="entry name" value="ABC_TRANSPORTER_1"/>
    <property type="match status" value="2"/>
</dbReference>
<dbReference type="SUPFAM" id="SSF90123">
    <property type="entry name" value="ABC transporter transmembrane region"/>
    <property type="match status" value="2"/>
</dbReference>
<keyword evidence="8 10" id="KW-0472">Membrane</keyword>
<feature type="transmembrane region" description="Helical" evidence="10">
    <location>
        <begin position="1249"/>
        <end position="1270"/>
    </location>
</feature>
<dbReference type="InterPro" id="IPR027417">
    <property type="entry name" value="P-loop_NTPase"/>
</dbReference>
<feature type="transmembrane region" description="Helical" evidence="10">
    <location>
        <begin position="552"/>
        <end position="573"/>
    </location>
</feature>
<dbReference type="InterPro" id="IPR003439">
    <property type="entry name" value="ABC_transporter-like_ATP-bd"/>
</dbReference>
<evidence type="ECO:0000256" key="9">
    <source>
        <dbReference type="SAM" id="MobiDB-lite"/>
    </source>
</evidence>
<evidence type="ECO:0000256" key="7">
    <source>
        <dbReference type="ARBA" id="ARBA00022989"/>
    </source>
</evidence>
<evidence type="ECO:0000256" key="8">
    <source>
        <dbReference type="ARBA" id="ARBA00023136"/>
    </source>
</evidence>
<evidence type="ECO:0000259" key="12">
    <source>
        <dbReference type="PROSITE" id="PS50929"/>
    </source>
</evidence>